<sequence>MSAEHELSASEASDLVRWLDRLEQPFRRGTDVIGQGSMLD</sequence>
<dbReference type="KEGG" id="fiy:BN1229_v1_3278"/>
<proteinExistence type="predicted"/>
<name>A0A0D6JJL2_9HYPH</name>
<organism evidence="1 2">
    <name type="scientific">Candidatus Filomicrobium marinum</name>
    <dbReference type="NCBI Taxonomy" id="1608628"/>
    <lineage>
        <taxon>Bacteria</taxon>
        <taxon>Pseudomonadati</taxon>
        <taxon>Pseudomonadota</taxon>
        <taxon>Alphaproteobacteria</taxon>
        <taxon>Hyphomicrobiales</taxon>
        <taxon>Hyphomicrobiaceae</taxon>
        <taxon>Filomicrobium</taxon>
    </lineage>
</organism>
<reference evidence="2" key="1">
    <citation type="submission" date="2015-02" db="EMBL/GenBank/DDBJ databases">
        <authorList>
            <person name="Chooi Y.-H."/>
        </authorList>
    </citation>
    <scope>NUCLEOTIDE SEQUENCE [LARGE SCALE GENOMIC DNA]</scope>
    <source>
        <strain evidence="2">strain Y</strain>
    </source>
</reference>
<protein>
    <submittedName>
        <fullName evidence="1">Uncharacterized protein</fullName>
    </submittedName>
</protein>
<dbReference type="AlphaFoldDB" id="A0A0D6JJL2"/>
<dbReference type="Proteomes" id="UP000033187">
    <property type="component" value="Chromosome 1"/>
</dbReference>
<evidence type="ECO:0000313" key="2">
    <source>
        <dbReference type="Proteomes" id="UP000033187"/>
    </source>
</evidence>
<accession>A0A0D6JJL2</accession>
<keyword evidence="2" id="KW-1185">Reference proteome</keyword>
<evidence type="ECO:0000313" key="1">
    <source>
        <dbReference type="EMBL" id="CPR21845.1"/>
    </source>
</evidence>
<gene>
    <name evidence="1" type="ORF">YBN1229_v1_3278</name>
</gene>
<dbReference type="EMBL" id="LN829119">
    <property type="protein sequence ID" value="CPR21845.1"/>
    <property type="molecule type" value="Genomic_DNA"/>
</dbReference>